<evidence type="ECO:0000256" key="7">
    <source>
        <dbReference type="HAMAP-Rule" id="MF_03008"/>
    </source>
</evidence>
<dbReference type="OrthoDB" id="24966at2759"/>
<dbReference type="InterPro" id="IPR015943">
    <property type="entry name" value="WD40/YVTN_repeat-like_dom_sf"/>
</dbReference>
<dbReference type="GO" id="GO:0001732">
    <property type="term" value="P:formation of cytoplasmic translation initiation complex"/>
    <property type="evidence" value="ECO:0007669"/>
    <property type="project" value="UniProtKB-UniRule"/>
</dbReference>
<feature type="repeat" description="WD" evidence="8">
    <location>
        <begin position="185"/>
        <end position="226"/>
    </location>
</feature>
<evidence type="ECO:0000313" key="11">
    <source>
        <dbReference type="Proteomes" id="UP000327044"/>
    </source>
</evidence>
<dbReference type="GO" id="GO:0003743">
    <property type="term" value="F:translation initiation factor activity"/>
    <property type="evidence" value="ECO:0007669"/>
    <property type="project" value="UniProtKB-UniRule"/>
</dbReference>
<dbReference type="FunCoup" id="A0A1Y1M9M8">
    <property type="interactions" value="1509"/>
</dbReference>
<dbReference type="Proteomes" id="UP000327044">
    <property type="component" value="Unassembled WGS sequence"/>
</dbReference>
<evidence type="ECO:0000313" key="9">
    <source>
        <dbReference type="EMBL" id="JAV81698.1"/>
    </source>
</evidence>
<dbReference type="InterPro" id="IPR001680">
    <property type="entry name" value="WD40_rpt"/>
</dbReference>
<comment type="subcellular location">
    <subcellularLocation>
        <location evidence="7">Cytoplasm</location>
    </subcellularLocation>
</comment>
<dbReference type="SUPFAM" id="SSF50978">
    <property type="entry name" value="WD40 repeat-like"/>
    <property type="match status" value="1"/>
</dbReference>
<evidence type="ECO:0000256" key="2">
    <source>
        <dbReference type="ARBA" id="ARBA00022540"/>
    </source>
</evidence>
<evidence type="ECO:0000313" key="10">
    <source>
        <dbReference type="EMBL" id="KAB0796920.1"/>
    </source>
</evidence>
<keyword evidence="1 7" id="KW-0963">Cytoplasm</keyword>
<gene>
    <name evidence="10" type="ORF">PPYR_10981</name>
</gene>
<proteinExistence type="inferred from homology"/>
<comment type="similarity">
    <text evidence="7">Belongs to the eIF-3 subunit I family.</text>
</comment>
<dbReference type="AlphaFoldDB" id="A0A1Y1M9M8"/>
<evidence type="ECO:0000256" key="5">
    <source>
        <dbReference type="ARBA" id="ARBA00022917"/>
    </source>
</evidence>
<feature type="repeat" description="WD" evidence="8">
    <location>
        <begin position="150"/>
        <end position="184"/>
    </location>
</feature>
<dbReference type="GO" id="GO:0033290">
    <property type="term" value="C:eukaryotic 48S preinitiation complex"/>
    <property type="evidence" value="ECO:0007669"/>
    <property type="project" value="UniProtKB-UniRule"/>
</dbReference>
<name>A0A1Y1M9M8_PHOPY</name>
<comment type="subunit">
    <text evidence="7">Component of the eukaryotic translation initiation factor 3 (eIF-3) complex.</text>
</comment>
<dbReference type="InterPro" id="IPR036322">
    <property type="entry name" value="WD40_repeat_dom_sf"/>
</dbReference>
<dbReference type="GO" id="GO:0003723">
    <property type="term" value="F:RNA binding"/>
    <property type="evidence" value="ECO:0007669"/>
    <property type="project" value="TreeGrafter"/>
</dbReference>
<dbReference type="GO" id="GO:0016282">
    <property type="term" value="C:eukaryotic 43S preinitiation complex"/>
    <property type="evidence" value="ECO:0007669"/>
    <property type="project" value="UniProtKB-UniRule"/>
</dbReference>
<dbReference type="PROSITE" id="PS50082">
    <property type="entry name" value="WD_REPEATS_2"/>
    <property type="match status" value="5"/>
</dbReference>
<dbReference type="HAMAP" id="MF_03008">
    <property type="entry name" value="eIF3i"/>
    <property type="match status" value="1"/>
</dbReference>
<keyword evidence="3 8" id="KW-0853">WD repeat</keyword>
<dbReference type="EMBL" id="GEZM01038244">
    <property type="protein sequence ID" value="JAV81698.1"/>
    <property type="molecule type" value="Transcribed_RNA"/>
</dbReference>
<keyword evidence="2 7" id="KW-0396">Initiation factor</keyword>
<dbReference type="Gene3D" id="2.130.10.10">
    <property type="entry name" value="YVTN repeat-like/Quinoprotein amine dehydrogenase"/>
    <property type="match status" value="1"/>
</dbReference>
<dbReference type="FunFam" id="2.130.10.10:FF:000127">
    <property type="entry name" value="Eukaryotic translation initiation factor 3 subunit I"/>
    <property type="match status" value="1"/>
</dbReference>
<keyword evidence="11" id="KW-1185">Reference proteome</keyword>
<evidence type="ECO:0000256" key="3">
    <source>
        <dbReference type="ARBA" id="ARBA00022574"/>
    </source>
</evidence>
<reference evidence="9" key="1">
    <citation type="journal article" date="2016" name="Sci. Rep.">
        <title>Molecular characterization of firefly nuptial gifts: a multi-omics approach sheds light on postcopulatory sexual selection.</title>
        <authorList>
            <person name="Al-Wathiqui N."/>
            <person name="Fallon T.R."/>
            <person name="South A."/>
            <person name="Weng J.K."/>
            <person name="Lewis S.M."/>
        </authorList>
    </citation>
    <scope>NUCLEOTIDE SEQUENCE</scope>
</reference>
<sequence>MKPLILHGHERAITQIKYNREGDLLFSSSKDTIPNVWYSLNGERLGTFNGHQGAVWCIDIDWTTTRFLSGAGDNSLKLWDVETGTTIGTISTNSPVRACNFSYSANMAVFATDKSMGHQCEIHIIDVRNADESLGKSSPILRIPINGPRVSSLIWGALDETLLTGHEDGEIMQWDLQTGKKISNIKEHDKVIMDMQMSKDATMFITASKDHTAKLFDSDNLMLLKTYKTERPVNSAAVSPILEHVVLGGGQDAMDVTTTSARIGKFDSRFFHLAFEEEFGRVKGHFGPINSVAFHPDGKSYSSGGEDGYVRVHNFDQSYFEYGFDY</sequence>
<dbReference type="PROSITE" id="PS50294">
    <property type="entry name" value="WD_REPEATS_REGION"/>
    <property type="match status" value="3"/>
</dbReference>
<organism evidence="9">
    <name type="scientific">Photinus pyralis</name>
    <name type="common">Common eastern firefly</name>
    <name type="synonym">Lampyris pyralis</name>
    <dbReference type="NCBI Taxonomy" id="7054"/>
    <lineage>
        <taxon>Eukaryota</taxon>
        <taxon>Metazoa</taxon>
        <taxon>Ecdysozoa</taxon>
        <taxon>Arthropoda</taxon>
        <taxon>Hexapoda</taxon>
        <taxon>Insecta</taxon>
        <taxon>Pterygota</taxon>
        <taxon>Neoptera</taxon>
        <taxon>Endopterygota</taxon>
        <taxon>Coleoptera</taxon>
        <taxon>Polyphaga</taxon>
        <taxon>Elateriformia</taxon>
        <taxon>Elateroidea</taxon>
        <taxon>Lampyridae</taxon>
        <taxon>Lampyrinae</taxon>
        <taxon>Photinus</taxon>
    </lineage>
</organism>
<accession>A0A1Y1M9M8</accession>
<evidence type="ECO:0000256" key="8">
    <source>
        <dbReference type="PROSITE-ProRule" id="PRU00221"/>
    </source>
</evidence>
<dbReference type="Pfam" id="PF24805">
    <property type="entry name" value="EIF3I"/>
    <property type="match status" value="1"/>
</dbReference>
<dbReference type="PANTHER" id="PTHR19877">
    <property type="entry name" value="EUKARYOTIC TRANSLATION INITIATION FACTOR 3 SUBUNIT I"/>
    <property type="match status" value="1"/>
</dbReference>
<reference evidence="10 11" key="2">
    <citation type="journal article" date="2018" name="Elife">
        <title>Firefly genomes illuminate parallel origins of bioluminescence in beetles.</title>
        <authorList>
            <person name="Fallon T.R."/>
            <person name="Lower S.E."/>
            <person name="Chang C.H."/>
            <person name="Bessho-Uehara M."/>
            <person name="Martin G.J."/>
            <person name="Bewick A.J."/>
            <person name="Behringer M."/>
            <person name="Debat H.J."/>
            <person name="Wong I."/>
            <person name="Day J.C."/>
            <person name="Suvorov A."/>
            <person name="Silva C.J."/>
            <person name="Stanger-Hall K.F."/>
            <person name="Hall D.W."/>
            <person name="Schmitz R.J."/>
            <person name="Nelson D.R."/>
            <person name="Lewis S.M."/>
            <person name="Shigenobu S."/>
            <person name="Bybee S.M."/>
            <person name="Larracuente A.M."/>
            <person name="Oba Y."/>
            <person name="Weng J.K."/>
        </authorList>
    </citation>
    <scope>NUCLEOTIDE SEQUENCE [LARGE SCALE GENOMIC DNA]</scope>
    <source>
        <strain evidence="10">1611_PpyrPB1</strain>
        <tissue evidence="10">Whole body</tissue>
    </source>
</reference>
<keyword evidence="5 7" id="KW-0648">Protein biosynthesis</keyword>
<dbReference type="GO" id="GO:0071541">
    <property type="term" value="C:eukaryotic translation initiation factor 3 complex, eIF3m"/>
    <property type="evidence" value="ECO:0007669"/>
    <property type="project" value="TreeGrafter"/>
</dbReference>
<keyword evidence="4" id="KW-0677">Repeat</keyword>
<reference evidence="10" key="3">
    <citation type="submission" date="2019-08" db="EMBL/GenBank/DDBJ databases">
        <authorList>
            <consortium name="Photinus pyralis genome working group"/>
            <person name="Fallon T.R."/>
            <person name="Sander Lower S.E."/>
            <person name="Weng J.-K."/>
        </authorList>
    </citation>
    <scope>NUCLEOTIDE SEQUENCE</scope>
    <source>
        <strain evidence="10">1611_PpyrPB1</strain>
        <tissue evidence="10">Whole body</tissue>
    </source>
</reference>
<protein>
    <recommendedName>
        <fullName evidence="7">Eukaryotic translation initiation factor 3 subunit I</fullName>
        <shortName evidence="7">eIF3i</shortName>
    </recommendedName>
</protein>
<dbReference type="SMART" id="SM00320">
    <property type="entry name" value="WD40"/>
    <property type="match status" value="5"/>
</dbReference>
<evidence type="ECO:0000256" key="1">
    <source>
        <dbReference type="ARBA" id="ARBA00022490"/>
    </source>
</evidence>
<comment type="similarity">
    <text evidence="6">Belongs to the WD repeat STRAP family.</text>
</comment>
<evidence type="ECO:0000256" key="4">
    <source>
        <dbReference type="ARBA" id="ARBA00022737"/>
    </source>
</evidence>
<feature type="repeat" description="WD" evidence="8">
    <location>
        <begin position="282"/>
        <end position="312"/>
    </location>
</feature>
<comment type="function">
    <text evidence="7">Component of the eukaryotic translation initiation factor 3 (eIF-3) complex, which is involved in protein synthesis of a specialized repertoire of mRNAs and, together with other initiation factors, stimulates binding of mRNA and methionyl-tRNAi to the 40S ribosome. The eIF-3 complex specifically targets and initiates translation of a subset of mRNAs involved in cell proliferation.</text>
</comment>
<feature type="repeat" description="WD" evidence="8">
    <location>
        <begin position="48"/>
        <end position="89"/>
    </location>
</feature>
<dbReference type="InParanoid" id="A0A1Y1M9M8"/>
<evidence type="ECO:0000256" key="6">
    <source>
        <dbReference type="ARBA" id="ARBA00038394"/>
    </source>
</evidence>
<dbReference type="InterPro" id="IPR027525">
    <property type="entry name" value="eIF3i"/>
</dbReference>
<feature type="repeat" description="WD" evidence="8">
    <location>
        <begin position="6"/>
        <end position="47"/>
    </location>
</feature>
<dbReference type="PANTHER" id="PTHR19877:SF1">
    <property type="entry name" value="EUKARYOTIC TRANSLATION INITIATION FACTOR 3 SUBUNIT I"/>
    <property type="match status" value="1"/>
</dbReference>
<dbReference type="EMBL" id="VVIM01000007">
    <property type="protein sequence ID" value="KAB0796920.1"/>
    <property type="molecule type" value="Genomic_DNA"/>
</dbReference>